<evidence type="ECO:0000256" key="1">
    <source>
        <dbReference type="SAM" id="MobiDB-lite"/>
    </source>
</evidence>
<accession>A0ABW1LNS4</accession>
<feature type="region of interest" description="Disordered" evidence="1">
    <location>
        <begin position="1"/>
        <end position="21"/>
    </location>
</feature>
<dbReference type="EMBL" id="JBHSRJ010000005">
    <property type="protein sequence ID" value="MFC6044797.1"/>
    <property type="molecule type" value="Genomic_DNA"/>
</dbReference>
<proteinExistence type="predicted"/>
<dbReference type="Proteomes" id="UP001596135">
    <property type="component" value="Unassembled WGS sequence"/>
</dbReference>
<gene>
    <name evidence="3" type="ORF">ACFPYL_17030</name>
</gene>
<keyword evidence="2" id="KW-0472">Membrane</keyword>
<keyword evidence="4" id="KW-1185">Reference proteome</keyword>
<evidence type="ECO:0000256" key="2">
    <source>
        <dbReference type="SAM" id="Phobius"/>
    </source>
</evidence>
<feature type="transmembrane region" description="Helical" evidence="2">
    <location>
        <begin position="26"/>
        <end position="50"/>
    </location>
</feature>
<keyword evidence="2" id="KW-0812">Transmembrane</keyword>
<feature type="region of interest" description="Disordered" evidence="1">
    <location>
        <begin position="73"/>
        <end position="107"/>
    </location>
</feature>
<keyword evidence="2" id="KW-1133">Transmembrane helix</keyword>
<evidence type="ECO:0000313" key="4">
    <source>
        <dbReference type="Proteomes" id="UP001596135"/>
    </source>
</evidence>
<organism evidence="3 4">
    <name type="scientific">Nocardioides hankookensis</name>
    <dbReference type="NCBI Taxonomy" id="443157"/>
    <lineage>
        <taxon>Bacteria</taxon>
        <taxon>Bacillati</taxon>
        <taxon>Actinomycetota</taxon>
        <taxon>Actinomycetes</taxon>
        <taxon>Propionibacteriales</taxon>
        <taxon>Nocardioidaceae</taxon>
        <taxon>Nocardioides</taxon>
    </lineage>
</organism>
<protein>
    <submittedName>
        <fullName evidence="3">Uncharacterized protein</fullName>
    </submittedName>
</protein>
<evidence type="ECO:0000313" key="3">
    <source>
        <dbReference type="EMBL" id="MFC6044797.1"/>
    </source>
</evidence>
<comment type="caution">
    <text evidence="3">The sequence shown here is derived from an EMBL/GenBank/DDBJ whole genome shotgun (WGS) entry which is preliminary data.</text>
</comment>
<reference evidence="4" key="1">
    <citation type="journal article" date="2019" name="Int. J. Syst. Evol. Microbiol.">
        <title>The Global Catalogue of Microorganisms (GCM) 10K type strain sequencing project: providing services to taxonomists for standard genome sequencing and annotation.</title>
        <authorList>
            <consortium name="The Broad Institute Genomics Platform"/>
            <consortium name="The Broad Institute Genome Sequencing Center for Infectious Disease"/>
            <person name="Wu L."/>
            <person name="Ma J."/>
        </authorList>
    </citation>
    <scope>NUCLEOTIDE SEQUENCE [LARGE SCALE GENOMIC DNA]</scope>
    <source>
        <strain evidence="4">CCUG 54522</strain>
    </source>
</reference>
<feature type="compositionally biased region" description="Low complexity" evidence="1">
    <location>
        <begin position="83"/>
        <end position="92"/>
    </location>
</feature>
<dbReference type="RefSeq" id="WP_379156797.1">
    <property type="nucleotide sequence ID" value="NZ_JBHSRJ010000005.1"/>
</dbReference>
<sequence>MTTSAQDQTGRPEHTSSRGRLPRSTAALVAVVALSVAFAGSGGAVAGSLITSKQIKDNTITSADVKNKTITSNDLANSALPRPGATGPAGPAGAPGPAGPAGPVTGDVPSGVTLRGSFYLTAPQGSPAGVASAADISPGLRNANGLPVTVVTQEGVKPPQCGGSIWNPTAAPGHICVFIALSLGYDQDSLEVYRQGDPQNPASNSATTGRIGPAGGVILAATAGTDLHFLRGVWAATAP</sequence>
<name>A0ABW1LNS4_9ACTN</name>